<evidence type="ECO:0000313" key="2">
    <source>
        <dbReference type="EMBL" id="PQM37812.1"/>
    </source>
</evidence>
<dbReference type="AlphaFoldDB" id="A0A314UMC5"/>
<dbReference type="STRING" id="2094558.A0A314UMC5"/>
<dbReference type="GO" id="GO:0016874">
    <property type="term" value="F:ligase activity"/>
    <property type="evidence" value="ECO:0007669"/>
    <property type="project" value="UniProtKB-KW"/>
</dbReference>
<keyword evidence="2" id="KW-0436">Ligase</keyword>
<name>A0A314UMC5_PRUYE</name>
<dbReference type="GO" id="GO:0008270">
    <property type="term" value="F:zinc ion binding"/>
    <property type="evidence" value="ECO:0007669"/>
    <property type="project" value="InterPro"/>
</dbReference>
<dbReference type="Gene3D" id="3.10.20.90">
    <property type="entry name" value="Phosphatidylinositol 3-kinase Catalytic Subunit, Chain A, domain 1"/>
    <property type="match status" value="1"/>
</dbReference>
<dbReference type="InterPro" id="IPR014891">
    <property type="entry name" value="DWNN_domain"/>
</dbReference>
<dbReference type="Proteomes" id="UP000250321">
    <property type="component" value="Unassembled WGS sequence"/>
</dbReference>
<dbReference type="PROSITE" id="PS51282">
    <property type="entry name" value="DWNN"/>
    <property type="match status" value="1"/>
</dbReference>
<evidence type="ECO:0000313" key="3">
    <source>
        <dbReference type="Proteomes" id="UP000250321"/>
    </source>
</evidence>
<proteinExistence type="predicted"/>
<accession>A0A314UMC5</accession>
<gene>
    <name evidence="2" type="ORF">Pyn_02601</name>
</gene>
<comment type="caution">
    <text evidence="2">The sequence shown here is derived from an EMBL/GenBank/DDBJ whole genome shotgun (WGS) entry which is preliminary data.</text>
</comment>
<protein>
    <submittedName>
        <fullName evidence="2">E3 ubiquitin ligase PARAQUAT TOLERANCE 3-like</fullName>
    </submittedName>
</protein>
<feature type="domain" description="DWNN" evidence="1">
    <location>
        <begin position="3"/>
        <end position="67"/>
    </location>
</feature>
<dbReference type="EMBL" id="PJQY01003396">
    <property type="protein sequence ID" value="PQM37812.1"/>
    <property type="molecule type" value="Genomic_DNA"/>
</dbReference>
<keyword evidence="3" id="KW-1185">Reference proteome</keyword>
<dbReference type="OrthoDB" id="106784at2759"/>
<organism evidence="2 3">
    <name type="scientific">Prunus yedoensis var. nudiflora</name>
    <dbReference type="NCBI Taxonomy" id="2094558"/>
    <lineage>
        <taxon>Eukaryota</taxon>
        <taxon>Viridiplantae</taxon>
        <taxon>Streptophyta</taxon>
        <taxon>Embryophyta</taxon>
        <taxon>Tracheophyta</taxon>
        <taxon>Spermatophyta</taxon>
        <taxon>Magnoliopsida</taxon>
        <taxon>eudicotyledons</taxon>
        <taxon>Gunneridae</taxon>
        <taxon>Pentapetalae</taxon>
        <taxon>rosids</taxon>
        <taxon>fabids</taxon>
        <taxon>Rosales</taxon>
        <taxon>Rosaceae</taxon>
        <taxon>Amygdaloideae</taxon>
        <taxon>Amygdaleae</taxon>
        <taxon>Prunus</taxon>
    </lineage>
</organism>
<reference evidence="2 3" key="1">
    <citation type="submission" date="2018-02" db="EMBL/GenBank/DDBJ databases">
        <title>Draft genome of wild Prunus yedoensis var. nudiflora.</title>
        <authorList>
            <person name="Baek S."/>
            <person name="Kim J.-H."/>
            <person name="Choi K."/>
            <person name="Kim G.-B."/>
            <person name="Cho A."/>
            <person name="Jang H."/>
            <person name="Shin C.-H."/>
            <person name="Yu H.-J."/>
            <person name="Mun J.-H."/>
        </authorList>
    </citation>
    <scope>NUCLEOTIDE SEQUENCE [LARGE SCALE GENOMIC DNA]</scope>
    <source>
        <strain evidence="3">cv. Jeju island</strain>
        <tissue evidence="2">Leaf</tissue>
    </source>
</reference>
<dbReference type="Pfam" id="PF08783">
    <property type="entry name" value="DWNN"/>
    <property type="match status" value="1"/>
</dbReference>
<sequence length="67" mass="7507">MAVQFKFRSSMNFDSVDIDGRTSISIRDLKSKIISHKNLNICQDTDLVFSDAITGQGQLSSALHLYQ</sequence>
<evidence type="ECO:0000259" key="1">
    <source>
        <dbReference type="PROSITE" id="PS51282"/>
    </source>
</evidence>